<organism evidence="10 11">
    <name type="scientific">Streptomyces roseochromogenus subsp. oscitans DS 12.976</name>
    <dbReference type="NCBI Taxonomy" id="1352936"/>
    <lineage>
        <taxon>Bacteria</taxon>
        <taxon>Bacillati</taxon>
        <taxon>Actinomycetota</taxon>
        <taxon>Actinomycetes</taxon>
        <taxon>Kitasatosporales</taxon>
        <taxon>Streptomycetaceae</taxon>
        <taxon>Streptomyces</taxon>
    </lineage>
</organism>
<dbReference type="InterPro" id="IPR001653">
    <property type="entry name" value="DAP_epimerase_DapF"/>
</dbReference>
<keyword evidence="10" id="KW-0614">Plasmid</keyword>
<comment type="catalytic activity">
    <reaction evidence="7 8">
        <text>(2S,6S)-2,6-diaminopimelate = meso-2,6-diaminopimelate</text>
        <dbReference type="Rhea" id="RHEA:15393"/>
        <dbReference type="ChEBI" id="CHEBI:57609"/>
        <dbReference type="ChEBI" id="CHEBI:57791"/>
        <dbReference type="EC" id="5.1.1.7"/>
    </reaction>
</comment>
<comment type="caution">
    <text evidence="8">Lacks conserved residue(s) required for the propagation of feature annotation.</text>
</comment>
<dbReference type="EMBL" id="AWQX01000401">
    <property type="protein sequence ID" value="EST17934.1"/>
    <property type="molecule type" value="Genomic_DNA"/>
</dbReference>
<dbReference type="GO" id="GO:0008837">
    <property type="term" value="F:diaminopimelate epimerase activity"/>
    <property type="evidence" value="ECO:0007669"/>
    <property type="project" value="UniProtKB-UniRule"/>
</dbReference>
<dbReference type="PATRIC" id="fig|1352936.5.peg.9621"/>
<feature type="binding site" evidence="8">
    <location>
        <position position="20"/>
    </location>
    <ligand>
        <name>substrate</name>
    </ligand>
</feature>
<dbReference type="RefSeq" id="WP_023554103.1">
    <property type="nucleotide sequence ID" value="NZ_CM002286.1"/>
</dbReference>
<dbReference type="GO" id="GO:0005829">
    <property type="term" value="C:cytosol"/>
    <property type="evidence" value="ECO:0007669"/>
    <property type="project" value="TreeGrafter"/>
</dbReference>
<feature type="site" description="Could be important to modulate the pK values of the two catalytic cysteine residues" evidence="8">
    <location>
        <position position="221"/>
    </location>
</feature>
<feature type="active site" description="Proton acceptor" evidence="8">
    <location>
        <position position="230"/>
    </location>
</feature>
<keyword evidence="6 8" id="KW-0413">Isomerase</keyword>
<name>V6JM49_STRRC</name>
<dbReference type="PANTHER" id="PTHR31689">
    <property type="entry name" value="DIAMINOPIMELATE EPIMERASE, CHLOROPLASTIC"/>
    <property type="match status" value="1"/>
</dbReference>
<evidence type="ECO:0000256" key="2">
    <source>
        <dbReference type="ARBA" id="ARBA00010219"/>
    </source>
</evidence>
<dbReference type="NCBIfam" id="TIGR00652">
    <property type="entry name" value="DapF"/>
    <property type="match status" value="1"/>
</dbReference>
<comment type="subunit">
    <text evidence="8">Homodimer.</text>
</comment>
<dbReference type="GO" id="GO:0009089">
    <property type="term" value="P:lysine biosynthetic process via diaminopimelate"/>
    <property type="evidence" value="ECO:0007669"/>
    <property type="project" value="UniProtKB-UniRule"/>
</dbReference>
<feature type="active site" evidence="9">
    <location>
        <position position="90"/>
    </location>
</feature>
<dbReference type="Pfam" id="PF01678">
    <property type="entry name" value="DAP_epimerase"/>
    <property type="match status" value="2"/>
</dbReference>
<dbReference type="PROSITE" id="PS01326">
    <property type="entry name" value="DAP_EPIMERASE"/>
    <property type="match status" value="1"/>
</dbReference>
<dbReference type="SUPFAM" id="SSF54506">
    <property type="entry name" value="Diaminopimelate epimerase-like"/>
    <property type="match status" value="2"/>
</dbReference>
<proteinExistence type="inferred from homology"/>
<evidence type="ECO:0000256" key="1">
    <source>
        <dbReference type="ARBA" id="ARBA00005196"/>
    </source>
</evidence>
<keyword evidence="4 8" id="KW-0028">Amino-acid biosynthesis</keyword>
<dbReference type="InterPro" id="IPR018510">
    <property type="entry name" value="DAP_epimerase_AS"/>
</dbReference>
<dbReference type="PANTHER" id="PTHR31689:SF0">
    <property type="entry name" value="DIAMINOPIMELATE EPIMERASE"/>
    <property type="match status" value="1"/>
</dbReference>
<dbReference type="Gene3D" id="3.10.310.10">
    <property type="entry name" value="Diaminopimelate Epimerase, Chain A, domain 1"/>
    <property type="match status" value="2"/>
</dbReference>
<feature type="binding site" evidence="8">
    <location>
        <begin position="221"/>
        <end position="222"/>
    </location>
    <ligand>
        <name>substrate</name>
    </ligand>
</feature>
<dbReference type="OrthoDB" id="9805408at2"/>
<evidence type="ECO:0000313" key="10">
    <source>
        <dbReference type="EMBL" id="EST17934.1"/>
    </source>
</evidence>
<comment type="caution">
    <text evidence="10">The sequence shown here is derived from an EMBL/GenBank/DDBJ whole genome shotgun (WGS) entry which is preliminary data.</text>
</comment>
<evidence type="ECO:0000256" key="3">
    <source>
        <dbReference type="ARBA" id="ARBA00013080"/>
    </source>
</evidence>
<protein>
    <recommendedName>
        <fullName evidence="3 8">Diaminopimelate epimerase</fullName>
        <shortName evidence="8">DAP epimerase</shortName>
        <ecNumber evidence="3 8">5.1.1.7</ecNumber>
    </recommendedName>
    <alternativeName>
        <fullName evidence="8">PLP-independent amino acid racemase</fullName>
    </alternativeName>
</protein>
<feature type="binding site" evidence="8">
    <location>
        <position position="81"/>
    </location>
    <ligand>
        <name>substrate</name>
    </ligand>
</feature>
<geneLocation type="plasmid" evidence="10 11">
    <name>pSros1</name>
</geneLocation>
<comment type="subcellular location">
    <subcellularLocation>
        <location evidence="8">Cytoplasm</location>
    </subcellularLocation>
</comment>
<feature type="binding site" evidence="8">
    <location>
        <begin position="231"/>
        <end position="232"/>
    </location>
    <ligand>
        <name>substrate</name>
    </ligand>
</feature>
<reference evidence="10 11" key="1">
    <citation type="journal article" date="2014" name="Genome Announc.">
        <title>Draft Genome Sequence of Streptomyces roseochromogenes subsp. oscitans DS 12.976, Producer of the Aminocoumarin Antibiotic Clorobiocin.</title>
        <authorList>
            <person name="Ruckert C."/>
            <person name="Kalinowski J."/>
            <person name="Heide L."/>
            <person name="Apel A.K."/>
        </authorList>
    </citation>
    <scope>NUCLEOTIDE SEQUENCE [LARGE SCALE GENOMIC DNA]</scope>
    <source>
        <strain evidence="10 11">DS 12.976</strain>
        <plasmid evidence="10">pSros1</plasmid>
    </source>
</reference>
<evidence type="ECO:0000256" key="7">
    <source>
        <dbReference type="ARBA" id="ARBA00051712"/>
    </source>
</evidence>
<feature type="site" description="Could be important to modulate the pK values of the two catalytic cysteine residues" evidence="8">
    <location>
        <position position="172"/>
    </location>
</feature>
<evidence type="ECO:0000256" key="6">
    <source>
        <dbReference type="ARBA" id="ARBA00023235"/>
    </source>
</evidence>
<accession>V6JM49</accession>
<feature type="active site" description="Proton donor" evidence="8">
    <location>
        <position position="90"/>
    </location>
</feature>
<comment type="function">
    <text evidence="8">Catalyzes the stereoinversion of LL-2,6-diaminopimelate (L,L-DAP) to meso-diaminopimelate (meso-DAP), a precursor of L-lysine and an essential component of the bacterial peptidoglycan.</text>
</comment>
<gene>
    <name evidence="8" type="primary">dapF</name>
    <name evidence="10" type="ORF">M878_46270</name>
</gene>
<comment type="pathway">
    <text evidence="1 8">Amino-acid biosynthesis; L-lysine biosynthesis via DAP pathway; DL-2,6-diaminopimelate from LL-2,6-diaminopimelate: step 1/1.</text>
</comment>
<dbReference type="HAMAP" id="MF_00197">
    <property type="entry name" value="DAP_epimerase"/>
    <property type="match status" value="1"/>
</dbReference>
<dbReference type="Proteomes" id="UP000017984">
    <property type="component" value="Plasmid pSros1"/>
</dbReference>
<comment type="similarity">
    <text evidence="2 8">Belongs to the diaminopimelate epimerase family.</text>
</comment>
<feature type="binding site" evidence="8">
    <location>
        <begin position="91"/>
        <end position="92"/>
    </location>
    <ligand>
        <name>substrate</name>
    </ligand>
</feature>
<evidence type="ECO:0000256" key="4">
    <source>
        <dbReference type="ARBA" id="ARBA00022605"/>
    </source>
</evidence>
<dbReference type="AlphaFoldDB" id="V6JM49"/>
<keyword evidence="11" id="KW-1185">Reference proteome</keyword>
<keyword evidence="8" id="KW-0963">Cytoplasm</keyword>
<evidence type="ECO:0000313" key="11">
    <source>
        <dbReference type="Proteomes" id="UP000017984"/>
    </source>
</evidence>
<dbReference type="UniPathway" id="UPA00034">
    <property type="reaction ID" value="UER00025"/>
</dbReference>
<dbReference type="HOGENOM" id="CLU_053306_4_0_11"/>
<evidence type="ECO:0000256" key="8">
    <source>
        <dbReference type="HAMAP-Rule" id="MF_00197"/>
    </source>
</evidence>
<keyword evidence="5 8" id="KW-0457">Lysine biosynthesis</keyword>
<feature type="binding site" evidence="8">
    <location>
        <position position="170"/>
    </location>
    <ligand>
        <name>substrate</name>
    </ligand>
</feature>
<evidence type="ECO:0000256" key="5">
    <source>
        <dbReference type="ARBA" id="ARBA00023154"/>
    </source>
</evidence>
<dbReference type="EC" id="5.1.1.7" evidence="3 8"/>
<evidence type="ECO:0000256" key="9">
    <source>
        <dbReference type="PROSITE-ProRule" id="PRU10125"/>
    </source>
</evidence>
<sequence length="296" mass="30457">MNTSTQTVSVPFAKGHGCANSFIVLPDPHGRFRLNEATICSLADPHTGVGADGILRAVRCAAEPEAAAMADRAEWFMDYRNADGTPGSMCGNGIRVLARYLVDTGRCTPGSFAIATRAGIRHVYVPDRSHGLRGTVTVAMGIPAFPGPDDITVTTSGGKSWPATHVDVGNPHAVVFVDALADAGDLSIPPAVEPAGAYPFGVTIEVAVVLGTDHLALRVHERGVGETRACGTGACAAVAAHRHHTGQSDAADYRVDLPGGTLHVSVAADGAMTLTGPAVITTVGTIRLPHAGETCD</sequence>